<feature type="region of interest" description="Disordered" evidence="1">
    <location>
        <begin position="128"/>
        <end position="198"/>
    </location>
</feature>
<feature type="compositionally biased region" description="Polar residues" evidence="1">
    <location>
        <begin position="173"/>
        <end position="198"/>
    </location>
</feature>
<proteinExistence type="predicted"/>
<name>A0A0B7ACE1_9EUPU</name>
<feature type="non-terminal residue" evidence="2">
    <location>
        <position position="1"/>
    </location>
</feature>
<evidence type="ECO:0000313" key="2">
    <source>
        <dbReference type="EMBL" id="CEK77620.1"/>
    </source>
</evidence>
<protein>
    <submittedName>
        <fullName evidence="2">Uncharacterized protein</fullName>
    </submittedName>
</protein>
<dbReference type="EMBL" id="HACG01030755">
    <property type="protein sequence ID" value="CEK77620.1"/>
    <property type="molecule type" value="Transcribed_RNA"/>
</dbReference>
<feature type="region of interest" description="Disordered" evidence="1">
    <location>
        <begin position="1"/>
        <end position="26"/>
    </location>
</feature>
<gene>
    <name evidence="2" type="primary">ORF105755</name>
</gene>
<organism evidence="2">
    <name type="scientific">Arion vulgaris</name>
    <dbReference type="NCBI Taxonomy" id="1028688"/>
    <lineage>
        <taxon>Eukaryota</taxon>
        <taxon>Metazoa</taxon>
        <taxon>Spiralia</taxon>
        <taxon>Lophotrochozoa</taxon>
        <taxon>Mollusca</taxon>
        <taxon>Gastropoda</taxon>
        <taxon>Heterobranchia</taxon>
        <taxon>Euthyneura</taxon>
        <taxon>Panpulmonata</taxon>
        <taxon>Eupulmonata</taxon>
        <taxon>Stylommatophora</taxon>
        <taxon>Helicina</taxon>
        <taxon>Arionoidea</taxon>
        <taxon>Arionidae</taxon>
        <taxon>Arion</taxon>
    </lineage>
</organism>
<accession>A0A0B7ACE1</accession>
<dbReference type="AlphaFoldDB" id="A0A0B7ACE1"/>
<sequence>NLPPQTANRKSDPPPQTANRTTDLLSQTSGFSVQNVSKIISKPIEENMTQLMRKICSNPDICGSMDDVSIEDRRPINWNVAVNCTFNIAGINISDQYTISTEEVRLEQATNVAVGNSTINYMMAVGNCSPTHDSDRENGSFNSNTKSGGGVPSPTKNGGSVSSHIQGGCSVHPPTSTSAGSVHPHTSSSDGSLPSSIHGGSSDCIRFHSLPESSGDDDDCVSFRPSNNLSNRQGHCDSSQNLYHNGYNCTDVPDRWSINSNTLVSSHL</sequence>
<reference evidence="2" key="1">
    <citation type="submission" date="2014-12" db="EMBL/GenBank/DDBJ databases">
        <title>Insight into the proteome of Arion vulgaris.</title>
        <authorList>
            <person name="Aradska J."/>
            <person name="Bulat T."/>
            <person name="Smidak R."/>
            <person name="Sarate P."/>
            <person name="Gangsoo J."/>
            <person name="Sialana F."/>
            <person name="Bilban M."/>
            <person name="Lubec G."/>
        </authorList>
    </citation>
    <scope>NUCLEOTIDE SEQUENCE</scope>
    <source>
        <tissue evidence="2">Skin</tissue>
    </source>
</reference>
<feature type="compositionally biased region" description="Polar residues" evidence="1">
    <location>
        <begin position="154"/>
        <end position="165"/>
    </location>
</feature>
<feature type="compositionally biased region" description="Polar residues" evidence="1">
    <location>
        <begin position="17"/>
        <end position="26"/>
    </location>
</feature>
<evidence type="ECO:0000256" key="1">
    <source>
        <dbReference type="SAM" id="MobiDB-lite"/>
    </source>
</evidence>